<evidence type="ECO:0000313" key="7">
    <source>
        <dbReference type="EMBL" id="SCU80508.1"/>
    </source>
</evidence>
<reference evidence="8" key="1">
    <citation type="submission" date="2016-03" db="EMBL/GenBank/DDBJ databases">
        <authorList>
            <person name="Devillers Hugo."/>
        </authorList>
    </citation>
    <scope>NUCLEOTIDE SEQUENCE [LARGE SCALE GENOMIC DNA]</scope>
</reference>
<sequence>MPGKKMAKACMKCKQRKKKCSGALPCEYCVKINQPQDCEYQSRVKSKKAKVTERYISTLKSRIRELETERAKSSVDDRISSQEKVGASDVNPLIEPEYGFELHYKDEASSAKSKDGRSAIHYLGMSACAQFLIKLKESLSSPSGYPLAEHSSTATATALTPGDIPIDRHYIKSIRKEILPDVPDAEGLIDIASRIIGADYMFIESNYVENIVLTMIYKTPVPHDSKGLIKYTNELLRLLSHLALGSLFDKANPKSKSLGLKYHETTISLYGHIVNILDQAASGSLVQSLLYMAYFALSQDKTTFAFITVGSAIRTMFTLGFHKNAQSRSENRIFWLCFIYDRLLSVRFGFPLMIDENDINVPLFNEGDDSLTTISLDVYHFVSQVRLAKITTQIITKIYTQNPFSFLHNCHAVLKELKYWFDSLPNELKFDYDDIETGMIRATFNLHINYNYSIMISTRPVLLFVFRTILKASDKEAKLFEKRQFELILVLLESCIQAAEIQSRILTKLYYDGKMANCSFLDCHYIFSATIILILAGFCQMLSKKHVLYLGDVESLFEAIEHNLKILQGLSEYNAAARNFNHQLTEFIDLMSSEEVVGILKKDKSQKQNTSLLFQRKLTSPQPASLDKAPRSNEPIFDFEELGFVDLSHILNNMGDEVRSGSALDIFLNDAFQENSCEDLEREI</sequence>
<evidence type="ECO:0000256" key="2">
    <source>
        <dbReference type="ARBA" id="ARBA00022833"/>
    </source>
</evidence>
<dbReference type="AlphaFoldDB" id="A0A1G4IUI3"/>
<dbReference type="EMBL" id="LT598450">
    <property type="protein sequence ID" value="SCU80508.1"/>
    <property type="molecule type" value="Genomic_DNA"/>
</dbReference>
<dbReference type="PANTHER" id="PTHR47424">
    <property type="entry name" value="REGULATORY PROTEIN GAL4"/>
    <property type="match status" value="1"/>
</dbReference>
<keyword evidence="8" id="KW-1185">Reference proteome</keyword>
<dbReference type="GO" id="GO:0003677">
    <property type="term" value="F:DNA binding"/>
    <property type="evidence" value="ECO:0007669"/>
    <property type="project" value="InterPro"/>
</dbReference>
<dbReference type="InterPro" id="IPR051127">
    <property type="entry name" value="Fungal_SecMet_Regulators"/>
</dbReference>
<dbReference type="SUPFAM" id="SSF57701">
    <property type="entry name" value="Zn2/Cys6 DNA-binding domain"/>
    <property type="match status" value="1"/>
</dbReference>
<accession>A0A1G4IUI3</accession>
<evidence type="ECO:0000313" key="8">
    <source>
        <dbReference type="Proteomes" id="UP000189911"/>
    </source>
</evidence>
<keyword evidence="4" id="KW-0804">Transcription</keyword>
<keyword evidence="3" id="KW-0805">Transcription regulation</keyword>
<evidence type="ECO:0000259" key="6">
    <source>
        <dbReference type="PROSITE" id="PS50048"/>
    </source>
</evidence>
<proteinExistence type="predicted"/>
<evidence type="ECO:0000256" key="5">
    <source>
        <dbReference type="ARBA" id="ARBA00023242"/>
    </source>
</evidence>
<dbReference type="Pfam" id="PF00172">
    <property type="entry name" value="Zn_clus"/>
    <property type="match status" value="1"/>
</dbReference>
<dbReference type="Gene3D" id="4.10.240.10">
    <property type="entry name" value="Zn(2)-C6 fungal-type DNA-binding domain"/>
    <property type="match status" value="1"/>
</dbReference>
<dbReference type="CDD" id="cd00067">
    <property type="entry name" value="GAL4"/>
    <property type="match status" value="1"/>
</dbReference>
<dbReference type="SMART" id="SM00906">
    <property type="entry name" value="Fungal_trans"/>
    <property type="match status" value="1"/>
</dbReference>
<gene>
    <name evidence="7" type="ORF">LANO_0B00342G</name>
</gene>
<protein>
    <submittedName>
        <fullName evidence="7">LANO_0B00342g1_1</fullName>
    </submittedName>
</protein>
<dbReference type="OrthoDB" id="3364175at2759"/>
<evidence type="ECO:0000256" key="3">
    <source>
        <dbReference type="ARBA" id="ARBA00023015"/>
    </source>
</evidence>
<keyword evidence="2" id="KW-0862">Zinc</keyword>
<organism evidence="7 8">
    <name type="scientific">Lachancea nothofagi CBS 11611</name>
    <dbReference type="NCBI Taxonomy" id="1266666"/>
    <lineage>
        <taxon>Eukaryota</taxon>
        <taxon>Fungi</taxon>
        <taxon>Dikarya</taxon>
        <taxon>Ascomycota</taxon>
        <taxon>Saccharomycotina</taxon>
        <taxon>Saccharomycetes</taxon>
        <taxon>Saccharomycetales</taxon>
        <taxon>Saccharomycetaceae</taxon>
        <taxon>Lachancea</taxon>
    </lineage>
</organism>
<feature type="domain" description="Zn(2)-C6 fungal-type" evidence="6">
    <location>
        <begin position="9"/>
        <end position="40"/>
    </location>
</feature>
<keyword evidence="1" id="KW-0479">Metal-binding</keyword>
<evidence type="ECO:0000256" key="1">
    <source>
        <dbReference type="ARBA" id="ARBA00022723"/>
    </source>
</evidence>
<dbReference type="InterPro" id="IPR001138">
    <property type="entry name" value="Zn2Cys6_DnaBD"/>
</dbReference>
<dbReference type="GO" id="GO:0000981">
    <property type="term" value="F:DNA-binding transcription factor activity, RNA polymerase II-specific"/>
    <property type="evidence" value="ECO:0007669"/>
    <property type="project" value="InterPro"/>
</dbReference>
<dbReference type="GO" id="GO:0008270">
    <property type="term" value="F:zinc ion binding"/>
    <property type="evidence" value="ECO:0007669"/>
    <property type="project" value="InterPro"/>
</dbReference>
<dbReference type="InterPro" id="IPR036864">
    <property type="entry name" value="Zn2-C6_fun-type_DNA-bd_sf"/>
</dbReference>
<keyword evidence="5" id="KW-0539">Nucleus</keyword>
<dbReference type="SMART" id="SM00066">
    <property type="entry name" value="GAL4"/>
    <property type="match status" value="1"/>
</dbReference>
<dbReference type="Proteomes" id="UP000189911">
    <property type="component" value="Chromosome B"/>
</dbReference>
<name>A0A1G4IUI3_9SACH</name>
<evidence type="ECO:0000256" key="4">
    <source>
        <dbReference type="ARBA" id="ARBA00023163"/>
    </source>
</evidence>
<dbReference type="PANTHER" id="PTHR47424:SF6">
    <property type="entry name" value="PROLINE UTILIZATION TRANS-ACTIVATOR"/>
    <property type="match status" value="1"/>
</dbReference>
<dbReference type="PROSITE" id="PS00463">
    <property type="entry name" value="ZN2_CY6_FUNGAL_1"/>
    <property type="match status" value="1"/>
</dbReference>
<dbReference type="CDD" id="cd12148">
    <property type="entry name" value="fungal_TF_MHR"/>
    <property type="match status" value="1"/>
</dbReference>
<dbReference type="Pfam" id="PF04082">
    <property type="entry name" value="Fungal_trans"/>
    <property type="match status" value="1"/>
</dbReference>
<dbReference type="GO" id="GO:0006351">
    <property type="term" value="P:DNA-templated transcription"/>
    <property type="evidence" value="ECO:0007669"/>
    <property type="project" value="InterPro"/>
</dbReference>
<dbReference type="PROSITE" id="PS50048">
    <property type="entry name" value="ZN2_CY6_FUNGAL_2"/>
    <property type="match status" value="1"/>
</dbReference>
<dbReference type="InterPro" id="IPR007219">
    <property type="entry name" value="XnlR_reg_dom"/>
</dbReference>